<dbReference type="InParanoid" id="A0A0R0HF41"/>
<dbReference type="AlphaFoldDB" id="A0A0R0HF41"/>
<keyword evidence="4" id="KW-1185">Reference proteome</keyword>
<sequence>MSPISPFSVIFFEDIYQNFPTASSVEVPSHESGSSNESTDISTPLTHDLGVYNQISSDQNTGSGSCLSTVRPANIHPQVCYCLLGKNRKPNENARNCSRRNKL</sequence>
<dbReference type="Proteomes" id="UP000008827">
    <property type="component" value="Chromosome 11"/>
</dbReference>
<reference evidence="3" key="2">
    <citation type="submission" date="2018-02" db="UniProtKB">
        <authorList>
            <consortium name="EnsemblPlants"/>
        </authorList>
    </citation>
    <scope>IDENTIFICATION</scope>
    <source>
        <strain evidence="3">Williams 82</strain>
    </source>
</reference>
<evidence type="ECO:0000313" key="4">
    <source>
        <dbReference type="Proteomes" id="UP000008827"/>
    </source>
</evidence>
<proteinExistence type="predicted"/>
<accession>A0A0R0HF41</accession>
<dbReference type="EMBL" id="CM000844">
    <property type="protein sequence ID" value="KRH29276.1"/>
    <property type="molecule type" value="Genomic_DNA"/>
</dbReference>
<evidence type="ECO:0000313" key="2">
    <source>
        <dbReference type="EMBL" id="KRH29276.1"/>
    </source>
</evidence>
<dbReference type="Gramene" id="KRH29276">
    <property type="protein sequence ID" value="KRH29276"/>
    <property type="gene ID" value="GLYMA_11G106700"/>
</dbReference>
<name>A0A0R0HF41_SOYBN</name>
<gene>
    <name evidence="2" type="ORF">GLYMA_11G106700</name>
</gene>
<reference evidence="2" key="3">
    <citation type="submission" date="2018-07" db="EMBL/GenBank/DDBJ databases">
        <title>WGS assembly of Glycine max.</title>
        <authorList>
            <person name="Schmutz J."/>
            <person name="Cannon S."/>
            <person name="Schlueter J."/>
            <person name="Ma J."/>
            <person name="Mitros T."/>
            <person name="Nelson W."/>
            <person name="Hyten D."/>
            <person name="Song Q."/>
            <person name="Thelen J."/>
            <person name="Cheng J."/>
            <person name="Xu D."/>
            <person name="Hellsten U."/>
            <person name="May G."/>
            <person name="Yu Y."/>
            <person name="Sakurai T."/>
            <person name="Umezawa T."/>
            <person name="Bhattacharyya M."/>
            <person name="Sandhu D."/>
            <person name="Valliyodan B."/>
            <person name="Lindquist E."/>
            <person name="Peto M."/>
            <person name="Grant D."/>
            <person name="Shu S."/>
            <person name="Goodstein D."/>
            <person name="Barry K."/>
            <person name="Futrell-Griggs M."/>
            <person name="Abernathy B."/>
            <person name="Du J."/>
            <person name="Tian Z."/>
            <person name="Zhu L."/>
            <person name="Gill N."/>
            <person name="Joshi T."/>
            <person name="Libault M."/>
            <person name="Sethuraman A."/>
            <person name="Zhang X."/>
            <person name="Shinozaki K."/>
            <person name="Nguyen H."/>
            <person name="Wing R."/>
            <person name="Cregan P."/>
            <person name="Specht J."/>
            <person name="Grimwood J."/>
            <person name="Rokhsar D."/>
            <person name="Stacey G."/>
            <person name="Shoemaker R."/>
            <person name="Jackson S."/>
        </authorList>
    </citation>
    <scope>NUCLEOTIDE SEQUENCE</scope>
    <source>
        <tissue evidence="2">Callus</tissue>
    </source>
</reference>
<protein>
    <submittedName>
        <fullName evidence="2 3">Uncharacterized protein</fullName>
    </submittedName>
</protein>
<feature type="region of interest" description="Disordered" evidence="1">
    <location>
        <begin position="24"/>
        <end position="45"/>
    </location>
</feature>
<reference evidence="2 3" key="1">
    <citation type="journal article" date="2010" name="Nature">
        <title>Genome sequence of the palaeopolyploid soybean.</title>
        <authorList>
            <person name="Schmutz J."/>
            <person name="Cannon S.B."/>
            <person name="Schlueter J."/>
            <person name="Ma J."/>
            <person name="Mitros T."/>
            <person name="Nelson W."/>
            <person name="Hyten D.L."/>
            <person name="Song Q."/>
            <person name="Thelen J.J."/>
            <person name="Cheng J."/>
            <person name="Xu D."/>
            <person name="Hellsten U."/>
            <person name="May G.D."/>
            <person name="Yu Y."/>
            <person name="Sakurai T."/>
            <person name="Umezawa T."/>
            <person name="Bhattacharyya M.K."/>
            <person name="Sandhu D."/>
            <person name="Valliyodan B."/>
            <person name="Lindquist E."/>
            <person name="Peto M."/>
            <person name="Grant D."/>
            <person name="Shu S."/>
            <person name="Goodstein D."/>
            <person name="Barry K."/>
            <person name="Futrell-Griggs M."/>
            <person name="Abernathy B."/>
            <person name="Du J."/>
            <person name="Tian Z."/>
            <person name="Zhu L."/>
            <person name="Gill N."/>
            <person name="Joshi T."/>
            <person name="Libault M."/>
            <person name="Sethuraman A."/>
            <person name="Zhang X.-C."/>
            <person name="Shinozaki K."/>
            <person name="Nguyen H.T."/>
            <person name="Wing R.A."/>
            <person name="Cregan P."/>
            <person name="Specht J."/>
            <person name="Grimwood J."/>
            <person name="Rokhsar D."/>
            <person name="Stacey G."/>
            <person name="Shoemaker R.C."/>
            <person name="Jackson S.A."/>
        </authorList>
    </citation>
    <scope>NUCLEOTIDE SEQUENCE [LARGE SCALE GENOMIC DNA]</scope>
    <source>
        <strain evidence="3">cv. Williams 82</strain>
        <tissue evidence="2">Callus</tissue>
    </source>
</reference>
<evidence type="ECO:0000256" key="1">
    <source>
        <dbReference type="SAM" id="MobiDB-lite"/>
    </source>
</evidence>
<dbReference type="EnsemblPlants" id="KRH29276">
    <property type="protein sequence ID" value="KRH29276"/>
    <property type="gene ID" value="GLYMA_11G106700"/>
</dbReference>
<evidence type="ECO:0000313" key="3">
    <source>
        <dbReference type="EnsemblPlants" id="KRH29276"/>
    </source>
</evidence>
<organism evidence="2">
    <name type="scientific">Glycine max</name>
    <name type="common">Soybean</name>
    <name type="synonym">Glycine hispida</name>
    <dbReference type="NCBI Taxonomy" id="3847"/>
    <lineage>
        <taxon>Eukaryota</taxon>
        <taxon>Viridiplantae</taxon>
        <taxon>Streptophyta</taxon>
        <taxon>Embryophyta</taxon>
        <taxon>Tracheophyta</taxon>
        <taxon>Spermatophyta</taxon>
        <taxon>Magnoliopsida</taxon>
        <taxon>eudicotyledons</taxon>
        <taxon>Gunneridae</taxon>
        <taxon>Pentapetalae</taxon>
        <taxon>rosids</taxon>
        <taxon>fabids</taxon>
        <taxon>Fabales</taxon>
        <taxon>Fabaceae</taxon>
        <taxon>Papilionoideae</taxon>
        <taxon>50 kb inversion clade</taxon>
        <taxon>NPAAA clade</taxon>
        <taxon>indigoferoid/millettioid clade</taxon>
        <taxon>Phaseoleae</taxon>
        <taxon>Glycine</taxon>
        <taxon>Glycine subgen. Soja</taxon>
    </lineage>
</organism>